<proteinExistence type="predicted"/>
<accession>A0A075GXC0</accession>
<sequence>MSVLGSQLNVNNWKNWVKESYHVSKRAGIIMLLHRHEYFYNSLHVYLNVCESAEFWSIYKLCIINKYLSNLYNLVYNILAMYTIFSIMFVVYCYLIIYYIHKQGQYITNRFFQ</sequence>
<keyword evidence="1" id="KW-1133">Transmembrane helix</keyword>
<name>A0A075GXC0_9ARCH</name>
<keyword evidence="1" id="KW-0812">Transmembrane</keyword>
<feature type="transmembrane region" description="Helical" evidence="1">
    <location>
        <begin position="74"/>
        <end position="100"/>
    </location>
</feature>
<evidence type="ECO:0000313" key="2">
    <source>
        <dbReference type="EMBL" id="AIF08511.1"/>
    </source>
</evidence>
<reference evidence="2" key="1">
    <citation type="journal article" date="2014" name="Genome Biol. Evol.">
        <title>Pangenome evidence for extensive interdomain horizontal transfer affecting lineage core and shell genes in uncultured planktonic thaumarchaeota and euryarchaeota.</title>
        <authorList>
            <person name="Deschamps P."/>
            <person name="Zivanovic Y."/>
            <person name="Moreira D."/>
            <person name="Rodriguez-Valera F."/>
            <person name="Lopez-Garcia P."/>
        </authorList>
    </citation>
    <scope>NUCLEOTIDE SEQUENCE</scope>
</reference>
<organism evidence="2">
    <name type="scientific">uncultured marine thaumarchaeote KM3_31_E07</name>
    <dbReference type="NCBI Taxonomy" id="1456118"/>
    <lineage>
        <taxon>Archaea</taxon>
        <taxon>Nitrososphaerota</taxon>
        <taxon>environmental samples</taxon>
    </lineage>
</organism>
<dbReference type="EMBL" id="KF900834">
    <property type="protein sequence ID" value="AIF08511.1"/>
    <property type="molecule type" value="Genomic_DNA"/>
</dbReference>
<evidence type="ECO:0000256" key="1">
    <source>
        <dbReference type="SAM" id="Phobius"/>
    </source>
</evidence>
<protein>
    <submittedName>
        <fullName evidence="2">Uncharacterized protein</fullName>
    </submittedName>
</protein>
<keyword evidence="1" id="KW-0472">Membrane</keyword>
<dbReference type="AlphaFoldDB" id="A0A075GXC0"/>